<dbReference type="EMBL" id="JAMZFV010000001">
    <property type="protein sequence ID" value="MCP1108691.1"/>
    <property type="molecule type" value="Genomic_DNA"/>
</dbReference>
<dbReference type="InterPro" id="IPR051910">
    <property type="entry name" value="ComF/GntX_DNA_util-trans"/>
</dbReference>
<accession>A0ABT1EG81</accession>
<comment type="similarity">
    <text evidence="1">Belongs to the ComF/GntX family.</text>
</comment>
<evidence type="ECO:0000259" key="2">
    <source>
        <dbReference type="Pfam" id="PF00156"/>
    </source>
</evidence>
<dbReference type="RefSeq" id="WP_262067599.1">
    <property type="nucleotide sequence ID" value="NZ_JAMXOC010000001.1"/>
</dbReference>
<feature type="domain" description="Double zinc ribbon" evidence="3">
    <location>
        <begin position="5"/>
        <end position="61"/>
    </location>
</feature>
<reference evidence="4 5" key="1">
    <citation type="journal article" date="2022" name="Genome Biol. Evol.">
        <title>Host diet, physiology and behaviors set the stage for Lachnospiraceae cladogenesis.</title>
        <authorList>
            <person name="Vera-Ponce De Leon A."/>
            <person name="Schneider M."/>
            <person name="Jahnes B.C."/>
            <person name="Sadowski V."/>
            <person name="Camuy-Velez L.A."/>
            <person name="Duan J."/>
            <person name="Sabree Z.L."/>
        </authorList>
    </citation>
    <scope>NUCLEOTIDE SEQUENCE [LARGE SCALE GENOMIC DNA]</scope>
    <source>
        <strain evidence="4 5">PAL227</strain>
    </source>
</reference>
<sequence length="231" mass="26726">MKNISKLLWPTTCPFCFQANRTGICAACKVRLVALEIRETGCALCSKELSDEENELCCDCQREGRYFDGGTALWRHELPVSKSLYYFKYKNMRFLVGDYVGNLLCRKERILKEWCVDLIVPVPLSQKRRKKRGYNQSELIARQLGERMGIPVKEIAKRTKETRPQRTLDRKRRKRNVAGVFEVTEEVKEKRILIVDDIYTTGATIDELSQEMKKRGASKVYFLTVSIGQGN</sequence>
<evidence type="ECO:0000259" key="3">
    <source>
        <dbReference type="Pfam" id="PF18912"/>
    </source>
</evidence>
<dbReference type="Pfam" id="PF00156">
    <property type="entry name" value="Pribosyltran"/>
    <property type="match status" value="1"/>
</dbReference>
<dbReference type="SUPFAM" id="SSF53271">
    <property type="entry name" value="PRTase-like"/>
    <property type="match status" value="1"/>
</dbReference>
<dbReference type="PANTHER" id="PTHR47505:SF1">
    <property type="entry name" value="DNA UTILIZATION PROTEIN YHGH"/>
    <property type="match status" value="1"/>
</dbReference>
<evidence type="ECO:0000256" key="1">
    <source>
        <dbReference type="ARBA" id="ARBA00008007"/>
    </source>
</evidence>
<keyword evidence="5" id="KW-1185">Reference proteome</keyword>
<dbReference type="CDD" id="cd06223">
    <property type="entry name" value="PRTases_typeI"/>
    <property type="match status" value="1"/>
</dbReference>
<dbReference type="InterPro" id="IPR029057">
    <property type="entry name" value="PRTase-like"/>
</dbReference>
<name>A0ABT1EG81_9FIRM</name>
<evidence type="ECO:0000313" key="4">
    <source>
        <dbReference type="EMBL" id="MCP1108691.1"/>
    </source>
</evidence>
<protein>
    <submittedName>
        <fullName evidence="4">ComF family protein</fullName>
    </submittedName>
</protein>
<gene>
    <name evidence="4" type="ORF">NK118_00300</name>
</gene>
<dbReference type="InterPro" id="IPR044005">
    <property type="entry name" value="DZR_2"/>
</dbReference>
<dbReference type="InterPro" id="IPR000836">
    <property type="entry name" value="PRTase_dom"/>
</dbReference>
<dbReference type="Proteomes" id="UP001523565">
    <property type="component" value="Unassembled WGS sequence"/>
</dbReference>
<proteinExistence type="inferred from homology"/>
<feature type="domain" description="Phosphoribosyltransferase" evidence="2">
    <location>
        <begin position="139"/>
        <end position="224"/>
    </location>
</feature>
<dbReference type="PANTHER" id="PTHR47505">
    <property type="entry name" value="DNA UTILIZATION PROTEIN YHGH"/>
    <property type="match status" value="1"/>
</dbReference>
<comment type="caution">
    <text evidence="4">The sequence shown here is derived from an EMBL/GenBank/DDBJ whole genome shotgun (WGS) entry which is preliminary data.</text>
</comment>
<dbReference type="Pfam" id="PF18912">
    <property type="entry name" value="DZR_2"/>
    <property type="match status" value="1"/>
</dbReference>
<organism evidence="4 5">
    <name type="scientific">Ohessyouella blattaphilus</name>
    <dbReference type="NCBI Taxonomy" id="2949333"/>
    <lineage>
        <taxon>Bacteria</taxon>
        <taxon>Bacillati</taxon>
        <taxon>Bacillota</taxon>
        <taxon>Clostridia</taxon>
        <taxon>Lachnospirales</taxon>
        <taxon>Lachnospiraceae</taxon>
        <taxon>Ohessyouella</taxon>
    </lineage>
</organism>
<dbReference type="Gene3D" id="3.40.50.2020">
    <property type="match status" value="1"/>
</dbReference>
<evidence type="ECO:0000313" key="5">
    <source>
        <dbReference type="Proteomes" id="UP001523565"/>
    </source>
</evidence>